<name>A0A1I4KK21_9BURK</name>
<protein>
    <submittedName>
        <fullName evidence="7">ATPase family associated with various cellular activities (AAA)</fullName>
    </submittedName>
</protein>
<keyword evidence="2 4" id="KW-0547">Nucleotide-binding</keyword>
<evidence type="ECO:0000259" key="6">
    <source>
        <dbReference type="SMART" id="SM00382"/>
    </source>
</evidence>
<dbReference type="SUPFAM" id="SSF52540">
    <property type="entry name" value="P-loop containing nucleoside triphosphate hydrolases"/>
    <property type="match status" value="1"/>
</dbReference>
<dbReference type="Proteomes" id="UP000199470">
    <property type="component" value="Unassembled WGS sequence"/>
</dbReference>
<feature type="domain" description="AAA+ ATPase" evidence="6">
    <location>
        <begin position="124"/>
        <end position="256"/>
    </location>
</feature>
<dbReference type="PROSITE" id="PS00674">
    <property type="entry name" value="AAA"/>
    <property type="match status" value="1"/>
</dbReference>
<evidence type="ECO:0000256" key="5">
    <source>
        <dbReference type="SAM" id="MobiDB-lite"/>
    </source>
</evidence>
<reference evidence="7 8" key="1">
    <citation type="submission" date="2016-10" db="EMBL/GenBank/DDBJ databases">
        <authorList>
            <person name="de Groot N.N."/>
        </authorList>
    </citation>
    <scope>NUCLEOTIDE SEQUENCE [LARGE SCALE GENOMIC DNA]</scope>
    <source>
        <strain evidence="7 8">ATCC 43154</strain>
    </source>
</reference>
<dbReference type="InterPro" id="IPR003960">
    <property type="entry name" value="ATPase_AAA_CS"/>
</dbReference>
<dbReference type="PANTHER" id="PTHR23073">
    <property type="entry name" value="26S PROTEASOME REGULATORY SUBUNIT"/>
    <property type="match status" value="1"/>
</dbReference>
<evidence type="ECO:0000313" key="7">
    <source>
        <dbReference type="EMBL" id="SFL78896.1"/>
    </source>
</evidence>
<dbReference type="InterPro" id="IPR049954">
    <property type="entry name" value="IteA-like"/>
</dbReference>
<dbReference type="SMART" id="SM00382">
    <property type="entry name" value="AAA"/>
    <property type="match status" value="1"/>
</dbReference>
<proteinExistence type="inferred from homology"/>
<keyword evidence="3 4" id="KW-0067">ATP-binding</keyword>
<gene>
    <name evidence="7" type="ORF">SAMN02982985_01549</name>
</gene>
<dbReference type="InterPro" id="IPR003593">
    <property type="entry name" value="AAA+_ATPase"/>
</dbReference>
<sequence length="390" mass="42994">MSFPHLSEVLKILDGALRSNATMSTNYAGLLADKLEQDGEREIAIRIRERLARAPTAVAHAQDAAGLIGGLPVDSESRLDTLDISKPPKGSVHLCLPGGTAKRIDEFLQCVKHYDRLRNAHAAMPLRMLLYGAPGTGKTQSARWIASELGLPLLTARCDTLVSSLLGQTSKNLRRIFDYVEQRPCVLFLDEFDALASARGNERDIGELQRVVIALLQNIDALSDNTVLLAASNHEKLLDPAVWRRFPFQLPLPLPDAVLRKEMWESMLGSYAPDSLDWHTLTVKSAGATGALIEQVSLDAKRHAVLDGRAVVDDGELFRRLSLSFALVQGHSPASLSDEIAWLRQWDAKIFSLRELARLYNVSTRQINHFVQGEHGNAGKPTRKRGAQGH</sequence>
<dbReference type="Pfam" id="PF00004">
    <property type="entry name" value="AAA"/>
    <property type="match status" value="1"/>
</dbReference>
<dbReference type="RefSeq" id="WP_093385886.1">
    <property type="nucleotide sequence ID" value="NZ_FOTW01000007.1"/>
</dbReference>
<comment type="similarity">
    <text evidence="1 4">Belongs to the AAA ATPase family.</text>
</comment>
<dbReference type="NCBIfam" id="NF042959">
    <property type="entry name" value="IteA_antiphage"/>
    <property type="match status" value="1"/>
</dbReference>
<dbReference type="InterPro" id="IPR003959">
    <property type="entry name" value="ATPase_AAA_core"/>
</dbReference>
<dbReference type="Gene3D" id="3.40.50.300">
    <property type="entry name" value="P-loop containing nucleotide triphosphate hydrolases"/>
    <property type="match status" value="1"/>
</dbReference>
<organism evidence="7 8">
    <name type="scientific">Rugamonas rubra</name>
    <dbReference type="NCBI Taxonomy" id="758825"/>
    <lineage>
        <taxon>Bacteria</taxon>
        <taxon>Pseudomonadati</taxon>
        <taxon>Pseudomonadota</taxon>
        <taxon>Betaproteobacteria</taxon>
        <taxon>Burkholderiales</taxon>
        <taxon>Oxalobacteraceae</taxon>
        <taxon>Telluria group</taxon>
        <taxon>Rugamonas</taxon>
    </lineage>
</organism>
<evidence type="ECO:0000256" key="1">
    <source>
        <dbReference type="ARBA" id="ARBA00006914"/>
    </source>
</evidence>
<evidence type="ECO:0000256" key="3">
    <source>
        <dbReference type="ARBA" id="ARBA00022840"/>
    </source>
</evidence>
<dbReference type="GO" id="GO:0016887">
    <property type="term" value="F:ATP hydrolysis activity"/>
    <property type="evidence" value="ECO:0007669"/>
    <property type="project" value="InterPro"/>
</dbReference>
<feature type="compositionally biased region" description="Basic residues" evidence="5">
    <location>
        <begin position="381"/>
        <end position="390"/>
    </location>
</feature>
<dbReference type="OrthoDB" id="9809379at2"/>
<evidence type="ECO:0000313" key="8">
    <source>
        <dbReference type="Proteomes" id="UP000199470"/>
    </source>
</evidence>
<evidence type="ECO:0000256" key="2">
    <source>
        <dbReference type="ARBA" id="ARBA00022741"/>
    </source>
</evidence>
<dbReference type="InterPro" id="IPR027417">
    <property type="entry name" value="P-loop_NTPase"/>
</dbReference>
<dbReference type="CDD" id="cd19481">
    <property type="entry name" value="RecA-like_protease"/>
    <property type="match status" value="1"/>
</dbReference>
<feature type="region of interest" description="Disordered" evidence="5">
    <location>
        <begin position="371"/>
        <end position="390"/>
    </location>
</feature>
<dbReference type="AlphaFoldDB" id="A0A1I4KK21"/>
<dbReference type="InterPro" id="IPR050221">
    <property type="entry name" value="26S_Proteasome_ATPase"/>
</dbReference>
<keyword evidence="8" id="KW-1185">Reference proteome</keyword>
<dbReference type="STRING" id="758825.SAMN02982985_01549"/>
<accession>A0A1I4KK21</accession>
<dbReference type="GO" id="GO:0005524">
    <property type="term" value="F:ATP binding"/>
    <property type="evidence" value="ECO:0007669"/>
    <property type="project" value="UniProtKB-KW"/>
</dbReference>
<dbReference type="EMBL" id="FOTW01000007">
    <property type="protein sequence ID" value="SFL78896.1"/>
    <property type="molecule type" value="Genomic_DNA"/>
</dbReference>
<evidence type="ECO:0000256" key="4">
    <source>
        <dbReference type="RuleBase" id="RU003651"/>
    </source>
</evidence>